<feature type="domain" description="Cyclic nucleotide-binding" evidence="2">
    <location>
        <begin position="51"/>
        <end position="147"/>
    </location>
</feature>
<dbReference type="Proteomes" id="UP000516444">
    <property type="component" value="Chromosome"/>
</dbReference>
<evidence type="ECO:0000313" key="4">
    <source>
        <dbReference type="Proteomes" id="UP000516444"/>
    </source>
</evidence>
<reference evidence="3 4" key="1">
    <citation type="journal article" date="2014" name="Int. J. Syst. Evol. Microbiol.">
        <title>Complete genome sequence of Corynebacterium casei LMG S-19264T (=DSM 44701T), isolated from a smear-ripened cheese.</title>
        <authorList>
            <consortium name="US DOE Joint Genome Institute (JGI-PGF)"/>
            <person name="Walter F."/>
            <person name="Albersmeier A."/>
            <person name="Kalinowski J."/>
            <person name="Ruckert C."/>
        </authorList>
    </citation>
    <scope>NUCLEOTIDE SEQUENCE [LARGE SCALE GENOMIC DNA]</scope>
    <source>
        <strain evidence="3 4">JCM 4677</strain>
    </source>
</reference>
<dbReference type="Gene3D" id="2.60.120.10">
    <property type="entry name" value="Jelly Rolls"/>
    <property type="match status" value="1"/>
</dbReference>
<dbReference type="RefSeq" id="WP_246596423.1">
    <property type="nucleotide sequence ID" value="NZ_AP023440.1"/>
</dbReference>
<dbReference type="EMBL" id="AP023440">
    <property type="protein sequence ID" value="BCL28823.1"/>
    <property type="molecule type" value="Genomic_DNA"/>
</dbReference>
<evidence type="ECO:0000256" key="1">
    <source>
        <dbReference type="SAM" id="MobiDB-lite"/>
    </source>
</evidence>
<dbReference type="InterPro" id="IPR018490">
    <property type="entry name" value="cNMP-bd_dom_sf"/>
</dbReference>
<evidence type="ECO:0000313" key="3">
    <source>
        <dbReference type="EMBL" id="BCL28823.1"/>
    </source>
</evidence>
<dbReference type="InterPro" id="IPR000595">
    <property type="entry name" value="cNMP-bd_dom"/>
</dbReference>
<dbReference type="InterPro" id="IPR014710">
    <property type="entry name" value="RmlC-like_jellyroll"/>
</dbReference>
<evidence type="ECO:0000259" key="2">
    <source>
        <dbReference type="PROSITE" id="PS50042"/>
    </source>
</evidence>
<dbReference type="SUPFAM" id="SSF51206">
    <property type="entry name" value="cAMP-binding domain-like"/>
    <property type="match status" value="1"/>
</dbReference>
<accession>A0A7G1NZC6</accession>
<organism evidence="3 4">
    <name type="scientific">Streptomyces aurantiacus</name>
    <dbReference type="NCBI Taxonomy" id="47760"/>
    <lineage>
        <taxon>Bacteria</taxon>
        <taxon>Bacillati</taxon>
        <taxon>Actinomycetota</taxon>
        <taxon>Actinomycetes</taxon>
        <taxon>Kitasatosporales</taxon>
        <taxon>Streptomycetaceae</taxon>
        <taxon>Streptomyces</taxon>
        <taxon>Streptomyces aurantiacus group</taxon>
    </lineage>
</organism>
<name>A0A7G1NZC6_9ACTN</name>
<dbReference type="PROSITE" id="PS50042">
    <property type="entry name" value="CNMP_BINDING_3"/>
    <property type="match status" value="1"/>
</dbReference>
<dbReference type="KEGG" id="sgm:GCM10017557_36820"/>
<keyword evidence="4" id="KW-1185">Reference proteome</keyword>
<gene>
    <name evidence="3" type="ORF">GCM10017557_36820</name>
</gene>
<feature type="region of interest" description="Disordered" evidence="1">
    <location>
        <begin position="1"/>
        <end position="25"/>
    </location>
</feature>
<proteinExistence type="predicted"/>
<dbReference type="AlphaFoldDB" id="A0A7G1NZC6"/>
<sequence>MPPTLETARPIDLQDNTGMSEGSFPRGLSADTWRRLLRAGLRGRLFRPGEILPMGPNDRNVYIVWDGAVRQQRFPFGEGRDAPTVTRFRGRGQVVGEAKLVTPDDSSVRTQCLTQTVAIPCDERSFNVLLRRRIEVQRALLRSLEARNRSDEVLYTMVTRPPLERVGRLVAHLADTTGVPDPEASCRTVISGIGQKDIAAALQIGVSTTENALRTLRYHGDIVEARYRQLVVNNADALRHFAAGH</sequence>
<protein>
    <recommendedName>
        <fullName evidence="2">Cyclic nucleotide-binding domain-containing protein</fullName>
    </recommendedName>
</protein>